<evidence type="ECO:0000313" key="1">
    <source>
        <dbReference type="EMBL" id="KPV54723.1"/>
    </source>
</evidence>
<comment type="caution">
    <text evidence="1">The sequence shown here is derived from an EMBL/GenBank/DDBJ whole genome shotgun (WGS) entry which is preliminary data.</text>
</comment>
<accession>A0A0P9HIP5</accession>
<dbReference type="SUPFAM" id="SSF55486">
    <property type="entry name" value="Metalloproteases ('zincins'), catalytic domain"/>
    <property type="match status" value="1"/>
</dbReference>
<proteinExistence type="predicted"/>
<dbReference type="Gene3D" id="3.40.390.10">
    <property type="entry name" value="Collagenase (Catalytic Domain)"/>
    <property type="match status" value="1"/>
</dbReference>
<dbReference type="GO" id="GO:0008237">
    <property type="term" value="F:metallopeptidase activity"/>
    <property type="evidence" value="ECO:0007669"/>
    <property type="project" value="InterPro"/>
</dbReference>
<name>A0A0P9HIP5_9CHLR</name>
<dbReference type="EMBL" id="LJCR01000020">
    <property type="protein sequence ID" value="KPV54723.1"/>
    <property type="molecule type" value="Genomic_DNA"/>
</dbReference>
<protein>
    <submittedName>
        <fullName evidence="1">Uncharacterized protein</fullName>
    </submittedName>
</protein>
<dbReference type="Proteomes" id="UP000050509">
    <property type="component" value="Unassembled WGS sequence"/>
</dbReference>
<gene>
    <name evidence="1" type="ORF">SE17_01970</name>
</gene>
<dbReference type="InterPro" id="IPR024079">
    <property type="entry name" value="MetalloPept_cat_dom_sf"/>
</dbReference>
<organism evidence="1 2">
    <name type="scientific">Kouleothrix aurantiaca</name>
    <dbReference type="NCBI Taxonomy" id="186479"/>
    <lineage>
        <taxon>Bacteria</taxon>
        <taxon>Bacillati</taxon>
        <taxon>Chloroflexota</taxon>
        <taxon>Chloroflexia</taxon>
        <taxon>Chloroflexales</taxon>
        <taxon>Roseiflexineae</taxon>
        <taxon>Roseiflexaceae</taxon>
        <taxon>Kouleothrix</taxon>
    </lineage>
</organism>
<sequence>MHELGHALSLDHGGPTKLVDLGLATSAEVGDQNYKPNYFSVMNYAYQVGNLLKQQGTNRYDMVIDYSRSQLNNLVENQLDELVGVPSQYNYKLPQYWCDDKLKPAINLDWNCDGDANDNPVQADINRPKNKPAASASDTLRGFADWPYLKYDNGPIGRPGITADPDPASEYISHDAADDELIPLMRAYDVTVQGEGTILVRPGTSFLYTLWY</sequence>
<evidence type="ECO:0000313" key="2">
    <source>
        <dbReference type="Proteomes" id="UP000050509"/>
    </source>
</evidence>
<reference evidence="1 2" key="1">
    <citation type="submission" date="2015-09" db="EMBL/GenBank/DDBJ databases">
        <title>Draft genome sequence of Kouleothrix aurantiaca JCM 19913.</title>
        <authorList>
            <person name="Hemp J."/>
        </authorList>
    </citation>
    <scope>NUCLEOTIDE SEQUENCE [LARGE SCALE GENOMIC DNA]</scope>
    <source>
        <strain evidence="1 2">COM-B</strain>
    </source>
</reference>
<dbReference type="AlphaFoldDB" id="A0A0P9HIP5"/>
<keyword evidence="2" id="KW-1185">Reference proteome</keyword>